<dbReference type="Proteomes" id="UP000016487">
    <property type="component" value="Unassembled WGS sequence"/>
</dbReference>
<comment type="caution">
    <text evidence="1">The sequence shown here is derived from an EMBL/GenBank/DDBJ whole genome shotgun (WGS) entry which is preliminary data.</text>
</comment>
<dbReference type="AlphaFoldDB" id="A0AAD4AGR9"/>
<reference evidence="1" key="2">
    <citation type="submission" date="2015-03" db="EMBL/GenBank/DDBJ databases">
        <title>Genome sequence of Pseudoalteromonas citrea.</title>
        <authorList>
            <person name="Xie B.-B."/>
            <person name="Rong J.-C."/>
            <person name="Qin Q.-L."/>
            <person name="Zhang Y.-Z."/>
        </authorList>
    </citation>
    <scope>NUCLEOTIDE SEQUENCE</scope>
    <source>
        <strain evidence="1">DSM 8771</strain>
    </source>
</reference>
<organism evidence="1 2">
    <name type="scientific">Pseudoalteromonas citrea</name>
    <dbReference type="NCBI Taxonomy" id="43655"/>
    <lineage>
        <taxon>Bacteria</taxon>
        <taxon>Pseudomonadati</taxon>
        <taxon>Pseudomonadota</taxon>
        <taxon>Gammaproteobacteria</taxon>
        <taxon>Alteromonadales</taxon>
        <taxon>Pseudoalteromonadaceae</taxon>
        <taxon>Pseudoalteromonas</taxon>
    </lineage>
</organism>
<dbReference type="EMBL" id="AHBZ03000022">
    <property type="protein sequence ID" value="KAF7768835.1"/>
    <property type="molecule type" value="Genomic_DNA"/>
</dbReference>
<protein>
    <submittedName>
        <fullName evidence="1">Uncharacterized protein</fullName>
    </submittedName>
</protein>
<sequence length="318" mass="35958">MKLMLPDADKIASFVLCLASGYHRLKKTGNIMKVLVFISALWGAFASTHAISAMPSSQLFIAEKTTQGVKVKAITTGDSYHNQPLTTDSGVYFTKELSTQEGSQTDLFFYDFTSQQTRNLTNTPVSEYSPTLYSHDDGLSTIVVESTGKQRLWFYPFDSARKATPLLAHIDPVGYHVWGNDQDVMLFVLGTPHELHFTDINGHLPKLVAKDIDRSLAFNKAKQVYSFTYHKNNQLWLATYSPKTQLVTSHFVLPKPVRDYTWFDGDTVAYAVNNRIYTRSITSPKAVSQWMNLTQYCNTQISRLSYRAEKLAFVCSTR</sequence>
<evidence type="ECO:0000313" key="1">
    <source>
        <dbReference type="EMBL" id="KAF7768835.1"/>
    </source>
</evidence>
<proteinExistence type="predicted"/>
<reference evidence="1" key="1">
    <citation type="journal article" date="2012" name="J. Bacteriol.">
        <title>Genome sequences of type strains of seven species of the marine bacterium Pseudoalteromonas.</title>
        <authorList>
            <person name="Xie B.B."/>
            <person name="Shu Y.L."/>
            <person name="Qin Q.L."/>
            <person name="Rong J.C."/>
            <person name="Zhang X.Y."/>
            <person name="Chen X.L."/>
            <person name="Shi M."/>
            <person name="He H.L."/>
            <person name="Zhou B.C."/>
            <person name="Zhang Y.Z."/>
        </authorList>
    </citation>
    <scope>NUCLEOTIDE SEQUENCE</scope>
    <source>
        <strain evidence="1">DSM 8771</strain>
    </source>
</reference>
<evidence type="ECO:0000313" key="2">
    <source>
        <dbReference type="Proteomes" id="UP000016487"/>
    </source>
</evidence>
<dbReference type="SUPFAM" id="SSF69304">
    <property type="entry name" value="Tricorn protease N-terminal domain"/>
    <property type="match status" value="1"/>
</dbReference>
<gene>
    <name evidence="1" type="ORF">PCIT_a3341</name>
</gene>
<name>A0AAD4AGR9_9GAMM</name>
<accession>A0AAD4AGR9</accession>